<dbReference type="PANTHER" id="PTHR31232">
    <property type="match status" value="1"/>
</dbReference>
<feature type="transmembrane region" description="Helical" evidence="6">
    <location>
        <begin position="174"/>
        <end position="194"/>
    </location>
</feature>
<organism evidence="7 8">
    <name type="scientific">Striga asiatica</name>
    <name type="common">Asiatic witchweed</name>
    <name type="synonym">Buchnera asiatica</name>
    <dbReference type="NCBI Taxonomy" id="4170"/>
    <lineage>
        <taxon>Eukaryota</taxon>
        <taxon>Viridiplantae</taxon>
        <taxon>Streptophyta</taxon>
        <taxon>Embryophyta</taxon>
        <taxon>Tracheophyta</taxon>
        <taxon>Spermatophyta</taxon>
        <taxon>Magnoliopsida</taxon>
        <taxon>eudicotyledons</taxon>
        <taxon>Gunneridae</taxon>
        <taxon>Pentapetalae</taxon>
        <taxon>asterids</taxon>
        <taxon>lamiids</taxon>
        <taxon>Lamiales</taxon>
        <taxon>Orobanchaceae</taxon>
        <taxon>Buchnereae</taxon>
        <taxon>Striga</taxon>
    </lineage>
</organism>
<evidence type="ECO:0000256" key="6">
    <source>
        <dbReference type="SAM" id="Phobius"/>
    </source>
</evidence>
<dbReference type="OrthoDB" id="1848419at2759"/>
<feature type="transmembrane region" description="Helical" evidence="6">
    <location>
        <begin position="35"/>
        <end position="55"/>
    </location>
</feature>
<comment type="similarity">
    <text evidence="2">Belongs to the plant self-incompatibility (S1) protein family.</text>
</comment>
<evidence type="ECO:0000313" key="8">
    <source>
        <dbReference type="Proteomes" id="UP000325081"/>
    </source>
</evidence>
<dbReference type="GO" id="GO:0060320">
    <property type="term" value="P:rejection of self pollen"/>
    <property type="evidence" value="ECO:0007669"/>
    <property type="project" value="UniProtKB-KW"/>
</dbReference>
<evidence type="ECO:0000313" key="7">
    <source>
        <dbReference type="EMBL" id="GER28945.1"/>
    </source>
</evidence>
<dbReference type="PANTHER" id="PTHR31232:SF61">
    <property type="entry name" value="S-PROTEIN HOMOLOG"/>
    <property type="match status" value="1"/>
</dbReference>
<evidence type="ECO:0000256" key="5">
    <source>
        <dbReference type="ARBA" id="ARBA00022729"/>
    </source>
</evidence>
<evidence type="ECO:0000256" key="1">
    <source>
        <dbReference type="ARBA" id="ARBA00004613"/>
    </source>
</evidence>
<comment type="subcellular location">
    <subcellularLocation>
        <location evidence="1">Secreted</location>
    </subcellularLocation>
</comment>
<keyword evidence="6" id="KW-0472">Membrane</keyword>
<proteinExistence type="inferred from homology"/>
<evidence type="ECO:0000256" key="2">
    <source>
        <dbReference type="ARBA" id="ARBA00005581"/>
    </source>
</evidence>
<keyword evidence="3" id="KW-0713">Self-incompatibility</keyword>
<keyword evidence="4" id="KW-0964">Secreted</keyword>
<keyword evidence="8" id="KW-1185">Reference proteome</keyword>
<keyword evidence="6" id="KW-0812">Transmembrane</keyword>
<evidence type="ECO:0000256" key="3">
    <source>
        <dbReference type="ARBA" id="ARBA00022471"/>
    </source>
</evidence>
<dbReference type="Proteomes" id="UP000325081">
    <property type="component" value="Unassembled WGS sequence"/>
</dbReference>
<comment type="caution">
    <text evidence="7">The sequence shown here is derived from an EMBL/GenBank/DDBJ whole genome shotgun (WGS) entry which is preliminary data.</text>
</comment>
<dbReference type="Pfam" id="PF05938">
    <property type="entry name" value="Self-incomp_S1"/>
    <property type="match status" value="2"/>
</dbReference>
<sequence>MTLDISMLISKTYKLNPKPTKYFTKSFAFHNQYKALIMTDTKVLVLLILFVYIFLTNGCITENYEVHLINKLPYPKLKFHCASGDTELGYHEVVPNFDFHWKFCDSISRKTLFFCHLWWEKKEIAFDIFTSKHSDRCTEGKCFWEARKDGIYFSDDIELVPFNKIFAFHIQYKALIMSGTKGLVLLVLFTYIFLTKGCFTDEYEVHLINRLPYPRLKFHCASGDNELGYHKVVPNFDFHWKFCESIWKNTLYFCHLWWQDKEIAFDIFTSKHNCRLHECFWEARKDGIYLSYDSESFKKMFEWKTINN</sequence>
<name>A0A5A7P805_STRAF</name>
<keyword evidence="5" id="KW-0732">Signal</keyword>
<dbReference type="GO" id="GO:0005576">
    <property type="term" value="C:extracellular region"/>
    <property type="evidence" value="ECO:0007669"/>
    <property type="project" value="UniProtKB-SubCell"/>
</dbReference>
<gene>
    <name evidence="7" type="ORF">STAS_04772</name>
</gene>
<accession>A0A5A7P805</accession>
<evidence type="ECO:0000256" key="4">
    <source>
        <dbReference type="ARBA" id="ARBA00022525"/>
    </source>
</evidence>
<protein>
    <submittedName>
        <fullName evidence="7">Plant self-incompatibility protein S1 family</fullName>
    </submittedName>
</protein>
<reference evidence="8" key="1">
    <citation type="journal article" date="2019" name="Curr. Biol.">
        <title>Genome Sequence of Striga asiatica Provides Insight into the Evolution of Plant Parasitism.</title>
        <authorList>
            <person name="Yoshida S."/>
            <person name="Kim S."/>
            <person name="Wafula E.K."/>
            <person name="Tanskanen J."/>
            <person name="Kim Y.M."/>
            <person name="Honaas L."/>
            <person name="Yang Z."/>
            <person name="Spallek T."/>
            <person name="Conn C.E."/>
            <person name="Ichihashi Y."/>
            <person name="Cheong K."/>
            <person name="Cui S."/>
            <person name="Der J.P."/>
            <person name="Gundlach H."/>
            <person name="Jiao Y."/>
            <person name="Hori C."/>
            <person name="Ishida J.K."/>
            <person name="Kasahara H."/>
            <person name="Kiba T."/>
            <person name="Kim M.S."/>
            <person name="Koo N."/>
            <person name="Laohavisit A."/>
            <person name="Lee Y.H."/>
            <person name="Lumba S."/>
            <person name="McCourt P."/>
            <person name="Mortimer J.C."/>
            <person name="Mutuku J.M."/>
            <person name="Nomura T."/>
            <person name="Sasaki-Sekimoto Y."/>
            <person name="Seto Y."/>
            <person name="Wang Y."/>
            <person name="Wakatake T."/>
            <person name="Sakakibara H."/>
            <person name="Demura T."/>
            <person name="Yamaguchi S."/>
            <person name="Yoneyama K."/>
            <person name="Manabe R.I."/>
            <person name="Nelson D.C."/>
            <person name="Schulman A.H."/>
            <person name="Timko M.P."/>
            <person name="dePamphilis C.W."/>
            <person name="Choi D."/>
            <person name="Shirasu K."/>
        </authorList>
    </citation>
    <scope>NUCLEOTIDE SEQUENCE [LARGE SCALE GENOMIC DNA]</scope>
    <source>
        <strain evidence="8">cv. UVA1</strain>
    </source>
</reference>
<dbReference type="InterPro" id="IPR010264">
    <property type="entry name" value="Self-incomp_S1"/>
</dbReference>
<dbReference type="EMBL" id="BKCP01003335">
    <property type="protein sequence ID" value="GER28945.1"/>
    <property type="molecule type" value="Genomic_DNA"/>
</dbReference>
<keyword evidence="6" id="KW-1133">Transmembrane helix</keyword>
<dbReference type="AlphaFoldDB" id="A0A5A7P805"/>